<protein>
    <submittedName>
        <fullName evidence="1">Uncharacterized protein</fullName>
    </submittedName>
</protein>
<dbReference type="Proteomes" id="UP001305414">
    <property type="component" value="Unassembled WGS sequence"/>
</dbReference>
<dbReference type="EMBL" id="JAWHQM010000022">
    <property type="protein sequence ID" value="KAK5632036.1"/>
    <property type="molecule type" value="Genomic_DNA"/>
</dbReference>
<reference evidence="1 2" key="1">
    <citation type="submission" date="2023-10" db="EMBL/GenBank/DDBJ databases">
        <title>Draft genome sequence of Xylaria bambusicola isolate GMP-LS, the root and basal stem rot pathogen of sugarcane in Indonesia.</title>
        <authorList>
            <person name="Selvaraj P."/>
            <person name="Muralishankar V."/>
            <person name="Muruganantham S."/>
            <person name="Sp S."/>
            <person name="Haryani S."/>
            <person name="Lau K.J.X."/>
            <person name="Naqvi N.I."/>
        </authorList>
    </citation>
    <scope>NUCLEOTIDE SEQUENCE [LARGE SCALE GENOMIC DNA]</scope>
    <source>
        <strain evidence="1">GMP-LS</strain>
    </source>
</reference>
<gene>
    <name evidence="1" type="ORF">RRF57_007750</name>
</gene>
<sequence length="77" mass="8190">MCLCPVGGVFYHHGPFVRGTIAPVKRPHDLADAGARLLAARAPFAGVGDLQHVVARLVDGVEGIARVKLDAPSRWHV</sequence>
<dbReference type="AlphaFoldDB" id="A0AAN7UU70"/>
<comment type="caution">
    <text evidence="1">The sequence shown here is derived from an EMBL/GenBank/DDBJ whole genome shotgun (WGS) entry which is preliminary data.</text>
</comment>
<accession>A0AAN7UU70</accession>
<proteinExistence type="predicted"/>
<name>A0AAN7UU70_9PEZI</name>
<keyword evidence="2" id="KW-1185">Reference proteome</keyword>
<organism evidence="1 2">
    <name type="scientific">Xylaria bambusicola</name>
    <dbReference type="NCBI Taxonomy" id="326684"/>
    <lineage>
        <taxon>Eukaryota</taxon>
        <taxon>Fungi</taxon>
        <taxon>Dikarya</taxon>
        <taxon>Ascomycota</taxon>
        <taxon>Pezizomycotina</taxon>
        <taxon>Sordariomycetes</taxon>
        <taxon>Xylariomycetidae</taxon>
        <taxon>Xylariales</taxon>
        <taxon>Xylariaceae</taxon>
        <taxon>Xylaria</taxon>
    </lineage>
</organism>
<evidence type="ECO:0000313" key="2">
    <source>
        <dbReference type="Proteomes" id="UP001305414"/>
    </source>
</evidence>
<evidence type="ECO:0000313" key="1">
    <source>
        <dbReference type="EMBL" id="KAK5632036.1"/>
    </source>
</evidence>